<evidence type="ECO:0000259" key="4">
    <source>
        <dbReference type="SMART" id="SM00382"/>
    </source>
</evidence>
<dbReference type="PANTHER" id="PTHR43392">
    <property type="entry name" value="AAA-TYPE ATPASE FAMILY PROTEIN / ANKYRIN REPEAT FAMILY PROTEIN"/>
    <property type="match status" value="1"/>
</dbReference>
<dbReference type="InterPro" id="IPR000641">
    <property type="entry name" value="CbxX/CfxQ"/>
</dbReference>
<dbReference type="PANTHER" id="PTHR43392:SF2">
    <property type="entry name" value="AAA-TYPE ATPASE FAMILY PROTEIN _ ANKYRIN REPEAT FAMILY PROTEIN"/>
    <property type="match status" value="1"/>
</dbReference>
<gene>
    <name evidence="5" type="ORF">HNP82_002768</name>
</gene>
<evidence type="ECO:0000313" key="5">
    <source>
        <dbReference type="EMBL" id="MBB5265621.1"/>
    </source>
</evidence>
<evidence type="ECO:0000256" key="1">
    <source>
        <dbReference type="ARBA" id="ARBA00010378"/>
    </source>
</evidence>
<protein>
    <submittedName>
        <fullName evidence="5">SpoVK/Ycf46/Vps4 family AAA+-type ATPase</fullName>
    </submittedName>
</protein>
<evidence type="ECO:0000313" key="6">
    <source>
        <dbReference type="Proteomes" id="UP000543642"/>
    </source>
</evidence>
<name>A0A7W8HBU8_9FIRM</name>
<keyword evidence="6" id="KW-1185">Reference proteome</keyword>
<reference evidence="5 6" key="1">
    <citation type="submission" date="2020-08" db="EMBL/GenBank/DDBJ databases">
        <title>Genomic Encyclopedia of Type Strains, Phase IV (KMG-IV): sequencing the most valuable type-strain genomes for metagenomic binning, comparative biology and taxonomic classification.</title>
        <authorList>
            <person name="Goeker M."/>
        </authorList>
    </citation>
    <scope>NUCLEOTIDE SEQUENCE [LARGE SCALE GENOMIC DNA]</scope>
    <source>
        <strain evidence="5 6">DSM 106146</strain>
    </source>
</reference>
<dbReference type="AlphaFoldDB" id="A0A7W8HBU8"/>
<dbReference type="RefSeq" id="WP_183775621.1">
    <property type="nucleotide sequence ID" value="NZ_JACHFW010000013.1"/>
</dbReference>
<dbReference type="InterPro" id="IPR003593">
    <property type="entry name" value="AAA+_ATPase"/>
</dbReference>
<feature type="domain" description="AAA+ ATPase" evidence="4">
    <location>
        <begin position="359"/>
        <end position="500"/>
    </location>
</feature>
<dbReference type="CDD" id="cd00009">
    <property type="entry name" value="AAA"/>
    <property type="match status" value="1"/>
</dbReference>
<keyword evidence="2" id="KW-0547">Nucleotide-binding</keyword>
<comment type="similarity">
    <text evidence="1">Belongs to the CbxX/CfxQ family.</text>
</comment>
<dbReference type="InterPro" id="IPR027417">
    <property type="entry name" value="P-loop_NTPase"/>
</dbReference>
<keyword evidence="3" id="KW-0067">ATP-binding</keyword>
<sequence length="836" mass="94451">MKNSYFSAATSRIFCYFGEIFDLFTDESLVPMSLPQLLHQDLRCQGYERIIFLDYTEGVTFLDAASRKLFQGKSAVPRVHGATKGKLLSNRGAAAVSQPARRDSLSYNIAPAEMIRYAGEFMRNGLIKTAIICSDGLNMLEHLQREGDNGSMLNDLFKKIESIHDPCNRNVMIFLFDRSEGQVADFFHGQRWTYVWESLKKRAVFHHIPPVPAPEIRLALHYLRLAGIGGKRLELDQDHLEDICQMIAGKIQRNINEGETGAKYTGTEELSACQLKALMQHLLDHFMAPGKILNLEACQKMCGQDMKKPAMEQLDELTGMQELKEKIRAYIGKYHGETEKQVQPLRLEPPACEGKKAGPNLHFVITGKKGTGKSTAARLIGEIFGEYGLLPSGHMVETQPSKLIGQYIGHSEANMRDAIERARGGVLFIDEAYGFAASGHETNSYHQGMVNELVASMTSHPGEYAVVLAGYPDEMEHMFSTVNPGLRERFGNHIHIEDYSPEELACIFRKKAHDRGLSVSGELDHMIVDFFGNWYADCQDDWANGRNAENLVNDMAVAACDHVLTPELLPAQLQKYASDEQQQSVKQQLAQMVGLSGVKQTIRDFENKLRYSDRQNKRNYHFVFAGNPGTGKTTIAEIFGHLLKGAGVLKSGTVRKVEAGSLIKNPDALAREISRCKDRVLLIDEAYQLLQNPYLIDQLVEKTNPDKTEFPFCVVCTGYEDKMKTFMQYNEGMARRFQVIHFEDYTPEDLLQILCIVLKNKYGRYGVTEGFLHASLAHFQKYRDIIGEKYNGGYIGRYLDEVEKILYRQFNTVYENEQPPEDAYCFTDSSVPDYLV</sequence>
<dbReference type="Gene3D" id="3.40.50.300">
    <property type="entry name" value="P-loop containing nucleotide triphosphate hydrolases"/>
    <property type="match status" value="2"/>
</dbReference>
<dbReference type="InterPro" id="IPR003959">
    <property type="entry name" value="ATPase_AAA_core"/>
</dbReference>
<dbReference type="FunFam" id="3.40.50.300:FF:000216">
    <property type="entry name" value="Type VII secretion ATPase EccA"/>
    <property type="match status" value="1"/>
</dbReference>
<dbReference type="PRINTS" id="PR00819">
    <property type="entry name" value="CBXCFQXSUPER"/>
</dbReference>
<dbReference type="Proteomes" id="UP000543642">
    <property type="component" value="Unassembled WGS sequence"/>
</dbReference>
<proteinExistence type="inferred from homology"/>
<comment type="caution">
    <text evidence="5">The sequence shown here is derived from an EMBL/GenBank/DDBJ whole genome shotgun (WGS) entry which is preliminary data.</text>
</comment>
<dbReference type="EMBL" id="JACHFW010000013">
    <property type="protein sequence ID" value="MBB5265621.1"/>
    <property type="molecule type" value="Genomic_DNA"/>
</dbReference>
<accession>A0A7W8HBU8</accession>
<dbReference type="GO" id="GO:0005524">
    <property type="term" value="F:ATP binding"/>
    <property type="evidence" value="ECO:0007669"/>
    <property type="project" value="UniProtKB-KW"/>
</dbReference>
<dbReference type="InterPro" id="IPR050773">
    <property type="entry name" value="CbxX/CfxQ_RuBisCO_ESX"/>
</dbReference>
<evidence type="ECO:0000256" key="2">
    <source>
        <dbReference type="ARBA" id="ARBA00022741"/>
    </source>
</evidence>
<feature type="domain" description="AAA+ ATPase" evidence="4">
    <location>
        <begin position="618"/>
        <end position="746"/>
    </location>
</feature>
<dbReference type="GO" id="GO:0016887">
    <property type="term" value="F:ATP hydrolysis activity"/>
    <property type="evidence" value="ECO:0007669"/>
    <property type="project" value="InterPro"/>
</dbReference>
<dbReference type="SMART" id="SM00382">
    <property type="entry name" value="AAA"/>
    <property type="match status" value="2"/>
</dbReference>
<organism evidence="5 6">
    <name type="scientific">Catenibacillus scindens</name>
    <dbReference type="NCBI Taxonomy" id="673271"/>
    <lineage>
        <taxon>Bacteria</taxon>
        <taxon>Bacillati</taxon>
        <taxon>Bacillota</taxon>
        <taxon>Clostridia</taxon>
        <taxon>Lachnospirales</taxon>
        <taxon>Lachnospiraceae</taxon>
        <taxon>Catenibacillus</taxon>
    </lineage>
</organism>
<dbReference type="SUPFAM" id="SSF52540">
    <property type="entry name" value="P-loop containing nucleoside triphosphate hydrolases"/>
    <property type="match status" value="2"/>
</dbReference>
<evidence type="ECO:0000256" key="3">
    <source>
        <dbReference type="ARBA" id="ARBA00022840"/>
    </source>
</evidence>
<dbReference type="Pfam" id="PF00004">
    <property type="entry name" value="AAA"/>
    <property type="match status" value="2"/>
</dbReference>